<dbReference type="Pfam" id="PF02518">
    <property type="entry name" value="HATPase_c"/>
    <property type="match status" value="1"/>
</dbReference>
<evidence type="ECO:0000313" key="4">
    <source>
        <dbReference type="EMBL" id="SUQ14825.1"/>
    </source>
</evidence>
<proteinExistence type="predicted"/>
<keyword evidence="5" id="KW-1185">Reference proteome</keyword>
<name>A0A315ZW03_9FIRM</name>
<keyword evidence="4" id="KW-0418">Kinase</keyword>
<dbReference type="AlphaFoldDB" id="A0A315ZW03"/>
<keyword evidence="1" id="KW-0472">Membrane</keyword>
<organism evidence="4 5">
    <name type="scientific">Faecalicatena contorta</name>
    <dbReference type="NCBI Taxonomy" id="39482"/>
    <lineage>
        <taxon>Bacteria</taxon>
        <taxon>Bacillati</taxon>
        <taxon>Bacillota</taxon>
        <taxon>Clostridia</taxon>
        <taxon>Lachnospirales</taxon>
        <taxon>Lachnospiraceae</taxon>
        <taxon>Faecalicatena</taxon>
    </lineage>
</organism>
<dbReference type="InterPro" id="IPR010559">
    <property type="entry name" value="Sig_transdc_His_kin_internal"/>
</dbReference>
<feature type="domain" description="Histidine kinase/HSP90-like ATPase" evidence="2">
    <location>
        <begin position="243"/>
        <end position="352"/>
    </location>
</feature>
<sequence>MYKYNVSRLNRKLDSANLFLILIINITLPLGVLLLNTLIIRFQLSKNLLTSIPENYYTRLTLLSLVLVTVMLGIIDYVYIISPFLHLEDVLKEYANLTNMNLEKPFDKHFVKSSLEQNFLDMLQIQKEIDKQARKAENRIQTTELYALQTQINPHFLYNTLDSIRGLALIHGVSEIATMTESLSCLFRSMIAKEGQMLLLRDEFENVRNYITIQNFRFSNRFDYEYNIPESLMDQYLIPNMTLQPIVENAIMHGLESKYGRGRISISGYVTEKRLVLSITDNGVGIKEEKLNYLNERLLNYRAPISKEHTRYHVGIALLNINKQIKLKFGDQYGICLTSTPDVYTSTELVLPALPAGQAARQENIYE</sequence>
<dbReference type="PANTHER" id="PTHR34220:SF7">
    <property type="entry name" value="SENSOR HISTIDINE KINASE YPDA"/>
    <property type="match status" value="1"/>
</dbReference>
<protein>
    <submittedName>
        <fullName evidence="4">Two-component system, sensor histidine kinase YesM</fullName>
    </submittedName>
</protein>
<feature type="domain" description="Signal transduction histidine kinase internal region" evidence="3">
    <location>
        <begin position="144"/>
        <end position="222"/>
    </location>
</feature>
<accession>A0A315ZW03</accession>
<keyword evidence="1" id="KW-0812">Transmembrane</keyword>
<dbReference type="Pfam" id="PF06580">
    <property type="entry name" value="His_kinase"/>
    <property type="match status" value="1"/>
</dbReference>
<dbReference type="EMBL" id="UHJJ01000008">
    <property type="protein sequence ID" value="SUQ14825.1"/>
    <property type="molecule type" value="Genomic_DNA"/>
</dbReference>
<dbReference type="OrthoDB" id="9809348at2"/>
<reference evidence="5" key="1">
    <citation type="submission" date="2017-07" db="EMBL/GenBank/DDBJ databases">
        <authorList>
            <person name="Varghese N."/>
            <person name="Submissions S."/>
        </authorList>
    </citation>
    <scope>NUCLEOTIDE SEQUENCE [LARGE SCALE GENOMIC DNA]</scope>
    <source>
        <strain evidence="5">NLAE-zl-C134</strain>
    </source>
</reference>
<feature type="transmembrane region" description="Helical" evidence="1">
    <location>
        <begin position="60"/>
        <end position="80"/>
    </location>
</feature>
<keyword evidence="4" id="KW-0808">Transferase</keyword>
<evidence type="ECO:0000259" key="2">
    <source>
        <dbReference type="Pfam" id="PF02518"/>
    </source>
</evidence>
<dbReference type="GO" id="GO:0000155">
    <property type="term" value="F:phosphorelay sensor kinase activity"/>
    <property type="evidence" value="ECO:0007669"/>
    <property type="project" value="InterPro"/>
</dbReference>
<dbReference type="InterPro" id="IPR050640">
    <property type="entry name" value="Bact_2-comp_sensor_kinase"/>
</dbReference>
<evidence type="ECO:0000259" key="3">
    <source>
        <dbReference type="Pfam" id="PF06580"/>
    </source>
</evidence>
<dbReference type="RefSeq" id="WP_109712065.1">
    <property type="nucleotide sequence ID" value="NZ_QGDS01000008.1"/>
</dbReference>
<dbReference type="SUPFAM" id="SSF55874">
    <property type="entry name" value="ATPase domain of HSP90 chaperone/DNA topoisomerase II/histidine kinase"/>
    <property type="match status" value="1"/>
</dbReference>
<evidence type="ECO:0000256" key="1">
    <source>
        <dbReference type="SAM" id="Phobius"/>
    </source>
</evidence>
<dbReference type="InterPro" id="IPR003594">
    <property type="entry name" value="HATPase_dom"/>
</dbReference>
<evidence type="ECO:0000313" key="5">
    <source>
        <dbReference type="Proteomes" id="UP000254051"/>
    </source>
</evidence>
<dbReference type="Proteomes" id="UP000254051">
    <property type="component" value="Unassembled WGS sequence"/>
</dbReference>
<keyword evidence="1" id="KW-1133">Transmembrane helix</keyword>
<dbReference type="PANTHER" id="PTHR34220">
    <property type="entry name" value="SENSOR HISTIDINE KINASE YPDA"/>
    <property type="match status" value="1"/>
</dbReference>
<gene>
    <name evidence="4" type="ORF">SAMN05216529_10850</name>
</gene>
<feature type="transmembrane region" description="Helical" evidence="1">
    <location>
        <begin position="18"/>
        <end position="39"/>
    </location>
</feature>
<dbReference type="InterPro" id="IPR036890">
    <property type="entry name" value="HATPase_C_sf"/>
</dbReference>
<dbReference type="GO" id="GO:0016020">
    <property type="term" value="C:membrane"/>
    <property type="evidence" value="ECO:0007669"/>
    <property type="project" value="InterPro"/>
</dbReference>
<dbReference type="Gene3D" id="3.30.565.10">
    <property type="entry name" value="Histidine kinase-like ATPase, C-terminal domain"/>
    <property type="match status" value="1"/>
</dbReference>